<accession>A0A2M8EQ97</accession>
<dbReference type="Proteomes" id="UP000230251">
    <property type="component" value="Unassembled WGS sequence"/>
</dbReference>
<dbReference type="Pfam" id="PF00281">
    <property type="entry name" value="Ribosomal_L5"/>
    <property type="match status" value="1"/>
</dbReference>
<dbReference type="Gene3D" id="3.30.1440.10">
    <property type="match status" value="1"/>
</dbReference>
<keyword evidence="2 5" id="KW-0689">Ribosomal protein</keyword>
<keyword evidence="5" id="KW-0820">tRNA-binding</keyword>
<comment type="function">
    <text evidence="5">This is 1 of the proteins that bind and probably mediate the attachment of the 5S RNA into the large ribosomal subunit, where it forms part of the central protuberance. In the 70S ribosome it contacts protein S13 of the 30S subunit (bridge B1b), connecting the 2 subunits; this bridge is implicated in subunit movement. Contacts the P site tRNA; the 5S rRNA and some of its associated proteins might help stabilize positioning of ribosome-bound tRNAs.</text>
</comment>
<evidence type="ECO:0000256" key="2">
    <source>
        <dbReference type="ARBA" id="ARBA00022980"/>
    </source>
</evidence>
<dbReference type="FunFam" id="3.30.1440.10:FF:000001">
    <property type="entry name" value="50S ribosomal protein L5"/>
    <property type="match status" value="1"/>
</dbReference>
<sequence length="178" mass="19962">MSRLKEQYKNVAVPALQEEYKYTHELKVPKIEKVTINIGINTRGDSKLADVVLETLVRISGQRPVSTKARKSEAGFKIREGMVVGAMVTIRGGRMWDFLTKLVDVTFPRIRDFRGIPIAAVDQGGNFNFGFKEHIAFPEISANEVESLHGLQVNIKTTARNQEEGLALFKALGFPFKK</sequence>
<dbReference type="InterPro" id="IPR031309">
    <property type="entry name" value="Ribosomal_uL5_C"/>
</dbReference>
<dbReference type="PANTHER" id="PTHR11994">
    <property type="entry name" value="60S RIBOSOMAL PROTEIN L11-RELATED"/>
    <property type="match status" value="1"/>
</dbReference>
<dbReference type="GO" id="GO:1990904">
    <property type="term" value="C:ribonucleoprotein complex"/>
    <property type="evidence" value="ECO:0007669"/>
    <property type="project" value="UniProtKB-KW"/>
</dbReference>
<comment type="subunit">
    <text evidence="5">Part of the 50S ribosomal subunit; part of the 5S rRNA/L5/L18/L25 subcomplex. Contacts the 5S rRNA and the P site tRNA. Forms a bridge to the 30S subunit in the 70S ribosome.</text>
</comment>
<dbReference type="InterPro" id="IPR002132">
    <property type="entry name" value="Ribosomal_uL5"/>
</dbReference>
<evidence type="ECO:0000256" key="6">
    <source>
        <dbReference type="RuleBase" id="RU003930"/>
    </source>
</evidence>
<dbReference type="GO" id="GO:0005840">
    <property type="term" value="C:ribosome"/>
    <property type="evidence" value="ECO:0007669"/>
    <property type="project" value="UniProtKB-KW"/>
</dbReference>
<dbReference type="SUPFAM" id="SSF55282">
    <property type="entry name" value="RL5-like"/>
    <property type="match status" value="1"/>
</dbReference>
<keyword evidence="5" id="KW-0699">rRNA-binding</keyword>
<evidence type="ECO:0000256" key="1">
    <source>
        <dbReference type="ARBA" id="ARBA00008553"/>
    </source>
</evidence>
<evidence type="ECO:0000256" key="4">
    <source>
        <dbReference type="ARBA" id="ARBA00035245"/>
    </source>
</evidence>
<comment type="caution">
    <text evidence="9">The sequence shown here is derived from an EMBL/GenBank/DDBJ whole genome shotgun (WGS) entry which is preliminary data.</text>
</comment>
<dbReference type="GO" id="GO:0006412">
    <property type="term" value="P:translation"/>
    <property type="evidence" value="ECO:0007669"/>
    <property type="project" value="UniProtKB-UniRule"/>
</dbReference>
<dbReference type="InterPro" id="IPR020929">
    <property type="entry name" value="Ribosomal_uL5_CS"/>
</dbReference>
<dbReference type="GO" id="GO:0003735">
    <property type="term" value="F:structural constituent of ribosome"/>
    <property type="evidence" value="ECO:0007669"/>
    <property type="project" value="InterPro"/>
</dbReference>
<name>A0A2M8EQ97_9BACT</name>
<dbReference type="GO" id="GO:0019843">
    <property type="term" value="F:rRNA binding"/>
    <property type="evidence" value="ECO:0007669"/>
    <property type="project" value="UniProtKB-UniRule"/>
</dbReference>
<protein>
    <recommendedName>
        <fullName evidence="4 5">Large ribosomal subunit protein uL5</fullName>
    </recommendedName>
</protein>
<gene>
    <name evidence="5" type="primary">rplE</name>
    <name evidence="9" type="ORF">CO057_00380</name>
</gene>
<feature type="domain" description="Large ribosomal subunit protein uL5 N-terminal" evidence="7">
    <location>
        <begin position="26"/>
        <end position="79"/>
    </location>
</feature>
<dbReference type="NCBIfam" id="NF000585">
    <property type="entry name" value="PRK00010.1"/>
    <property type="match status" value="1"/>
</dbReference>
<dbReference type="InterPro" id="IPR031310">
    <property type="entry name" value="Ribosomal_uL5_N"/>
</dbReference>
<dbReference type="AlphaFoldDB" id="A0A2M8EQ97"/>
<dbReference type="PROSITE" id="PS00358">
    <property type="entry name" value="RIBOSOMAL_L5"/>
    <property type="match status" value="1"/>
</dbReference>
<organism evidence="9 10">
    <name type="scientific">Candidatus Uhrbacteria bacterium CG_4_9_14_0_2_um_filter_41_50</name>
    <dbReference type="NCBI Taxonomy" id="1975031"/>
    <lineage>
        <taxon>Bacteria</taxon>
        <taxon>Candidatus Uhriibacteriota</taxon>
    </lineage>
</organism>
<reference evidence="10" key="1">
    <citation type="submission" date="2017-09" db="EMBL/GenBank/DDBJ databases">
        <title>Depth-based differentiation of microbial function through sediment-hosted aquifers and enrichment of novel symbionts in the deep terrestrial subsurface.</title>
        <authorList>
            <person name="Probst A.J."/>
            <person name="Ladd B."/>
            <person name="Jarett J.K."/>
            <person name="Geller-Mcgrath D.E."/>
            <person name="Sieber C.M.K."/>
            <person name="Emerson J.B."/>
            <person name="Anantharaman K."/>
            <person name="Thomas B.C."/>
            <person name="Malmstrom R."/>
            <person name="Stieglmeier M."/>
            <person name="Klingl A."/>
            <person name="Woyke T."/>
            <person name="Ryan C.M."/>
            <person name="Banfield J.F."/>
        </authorList>
    </citation>
    <scope>NUCLEOTIDE SEQUENCE [LARGE SCALE GENOMIC DNA]</scope>
</reference>
<dbReference type="Pfam" id="PF00673">
    <property type="entry name" value="Ribosomal_L5_C"/>
    <property type="match status" value="1"/>
</dbReference>
<comment type="similarity">
    <text evidence="1 5 6">Belongs to the universal ribosomal protein uL5 family.</text>
</comment>
<evidence type="ECO:0000256" key="3">
    <source>
        <dbReference type="ARBA" id="ARBA00023274"/>
    </source>
</evidence>
<dbReference type="InterPro" id="IPR022803">
    <property type="entry name" value="Ribosomal_uL5_dom_sf"/>
</dbReference>
<keyword evidence="3 5" id="KW-0687">Ribonucleoprotein</keyword>
<dbReference type="HAMAP" id="MF_01333_B">
    <property type="entry name" value="Ribosomal_uL5_B"/>
    <property type="match status" value="1"/>
</dbReference>
<evidence type="ECO:0000259" key="7">
    <source>
        <dbReference type="Pfam" id="PF00281"/>
    </source>
</evidence>
<dbReference type="InterPro" id="IPR020930">
    <property type="entry name" value="Ribosomal_uL5_bac-type"/>
</dbReference>
<dbReference type="PIRSF" id="PIRSF002161">
    <property type="entry name" value="Ribosomal_L5"/>
    <property type="match status" value="1"/>
</dbReference>
<dbReference type="EMBL" id="PFSI01000009">
    <property type="protein sequence ID" value="PJC24919.1"/>
    <property type="molecule type" value="Genomic_DNA"/>
</dbReference>
<evidence type="ECO:0000313" key="9">
    <source>
        <dbReference type="EMBL" id="PJC24919.1"/>
    </source>
</evidence>
<evidence type="ECO:0000259" key="8">
    <source>
        <dbReference type="Pfam" id="PF00673"/>
    </source>
</evidence>
<evidence type="ECO:0000313" key="10">
    <source>
        <dbReference type="Proteomes" id="UP000230251"/>
    </source>
</evidence>
<evidence type="ECO:0000256" key="5">
    <source>
        <dbReference type="HAMAP-Rule" id="MF_01333"/>
    </source>
</evidence>
<keyword evidence="5" id="KW-0694">RNA-binding</keyword>
<proteinExistence type="inferred from homology"/>
<dbReference type="GO" id="GO:0000049">
    <property type="term" value="F:tRNA binding"/>
    <property type="evidence" value="ECO:0007669"/>
    <property type="project" value="UniProtKB-UniRule"/>
</dbReference>
<feature type="domain" description="Large ribosomal subunit protein uL5 C-terminal" evidence="8">
    <location>
        <begin position="84"/>
        <end position="176"/>
    </location>
</feature>